<keyword evidence="3" id="KW-0690">Ribosome biogenesis</keyword>
<proteinExistence type="inferred from homology"/>
<comment type="subcellular location">
    <subcellularLocation>
        <location evidence="1">Nucleus</location>
        <location evidence="1">Nucleolus</location>
    </subcellularLocation>
</comment>
<dbReference type="VEuPathDB" id="MicrosporidiaDB:THOM_2455"/>
<dbReference type="InParanoid" id="L7JUU7"/>
<evidence type="ECO:0000256" key="1">
    <source>
        <dbReference type="ARBA" id="ARBA00004604"/>
    </source>
</evidence>
<dbReference type="InterPro" id="IPR048548">
    <property type="entry name" value="KRR1-like_KH2"/>
</dbReference>
<keyword evidence="12" id="KW-1185">Reference proteome</keyword>
<keyword evidence="7" id="KW-0687">Ribonucleoprotein</keyword>
<evidence type="ECO:0000313" key="12">
    <source>
        <dbReference type="Proteomes" id="UP000011185"/>
    </source>
</evidence>
<feature type="domain" description="KRR1 small subunit processome component second KH" evidence="10">
    <location>
        <begin position="100"/>
        <end position="187"/>
    </location>
</feature>
<dbReference type="InterPro" id="IPR041174">
    <property type="entry name" value="KRR1-like_KH1"/>
</dbReference>
<dbReference type="InterPro" id="IPR036612">
    <property type="entry name" value="KH_dom_type_1_sf"/>
</dbReference>
<name>L7JUU7_TRAHO</name>
<dbReference type="Pfam" id="PF17903">
    <property type="entry name" value="KH_KRR1_1st"/>
    <property type="match status" value="1"/>
</dbReference>
<evidence type="ECO:0000259" key="9">
    <source>
        <dbReference type="Pfam" id="PF17903"/>
    </source>
</evidence>
<keyword evidence="6" id="KW-0539">Nucleus</keyword>
<dbReference type="SUPFAM" id="SSF54791">
    <property type="entry name" value="Eukaryotic type KH-domain (KH-domain type I)"/>
    <property type="match status" value="1"/>
</dbReference>
<reference evidence="11 12" key="1">
    <citation type="journal article" date="2012" name="PLoS Pathog.">
        <title>The genome of the obligate intracellular parasite Trachipleistophora hominis: new insights into microsporidian genome dynamics and reductive evolution.</title>
        <authorList>
            <person name="Heinz E."/>
            <person name="Williams T.A."/>
            <person name="Nakjang S."/>
            <person name="Noel C.J."/>
            <person name="Swan D.C."/>
            <person name="Goldberg A.V."/>
            <person name="Harris S.R."/>
            <person name="Weinmaier T."/>
            <person name="Markert S."/>
            <person name="Becher D."/>
            <person name="Bernhardt J."/>
            <person name="Dagan T."/>
            <person name="Hacker C."/>
            <person name="Lucocq J.M."/>
            <person name="Schweder T."/>
            <person name="Rattei T."/>
            <person name="Hall N."/>
            <person name="Hirt R.P."/>
            <person name="Embley T.M."/>
        </authorList>
    </citation>
    <scope>NUCLEOTIDE SEQUENCE [LARGE SCALE GENOMIC DNA]</scope>
</reference>
<evidence type="ECO:0000256" key="5">
    <source>
        <dbReference type="ARBA" id="ARBA00022884"/>
    </source>
</evidence>
<dbReference type="InterPro" id="IPR024166">
    <property type="entry name" value="rRNA_assembly_KRR1"/>
</dbReference>
<feature type="domain" description="KRR1 small subunit processome component first KH" evidence="9">
    <location>
        <begin position="16"/>
        <end position="96"/>
    </location>
</feature>
<evidence type="ECO:0000256" key="3">
    <source>
        <dbReference type="ARBA" id="ARBA00022517"/>
    </source>
</evidence>
<dbReference type="OrthoDB" id="441223at2759"/>
<comment type="similarity">
    <text evidence="2">Belongs to the KRR1 family.</text>
</comment>
<keyword evidence="4" id="KW-0698">rRNA processing</keyword>
<keyword evidence="5" id="KW-0694">RNA-binding</keyword>
<organism evidence="11 12">
    <name type="scientific">Trachipleistophora hominis</name>
    <name type="common">Microsporidian parasite</name>
    <dbReference type="NCBI Taxonomy" id="72359"/>
    <lineage>
        <taxon>Eukaryota</taxon>
        <taxon>Fungi</taxon>
        <taxon>Fungi incertae sedis</taxon>
        <taxon>Microsporidia</taxon>
        <taxon>Pleistophoridae</taxon>
        <taxon>Trachipleistophora</taxon>
    </lineage>
</organism>
<dbReference type="STRING" id="72359.L7JUU7"/>
<dbReference type="GO" id="GO:0030688">
    <property type="term" value="C:preribosome, small subunit precursor"/>
    <property type="evidence" value="ECO:0007669"/>
    <property type="project" value="EnsemblFungi"/>
</dbReference>
<dbReference type="GO" id="GO:0003723">
    <property type="term" value="F:RNA binding"/>
    <property type="evidence" value="ECO:0007669"/>
    <property type="project" value="UniProtKB-KW"/>
</dbReference>
<dbReference type="AlphaFoldDB" id="L7JUU7"/>
<evidence type="ECO:0000256" key="6">
    <source>
        <dbReference type="ARBA" id="ARBA00023242"/>
    </source>
</evidence>
<dbReference type="Gene3D" id="3.30.1370.10">
    <property type="entry name" value="K Homology domain, type 1"/>
    <property type="match status" value="2"/>
</dbReference>
<dbReference type="GO" id="GO:0000447">
    <property type="term" value="P:endonucleolytic cleavage in ITS1 to separate SSU-rRNA from 5.8S rRNA and LSU-rRNA from tricistronic rRNA transcript (SSU-rRNA, 5.8S rRNA, LSU-rRNA)"/>
    <property type="evidence" value="ECO:0007669"/>
    <property type="project" value="EnsemblFungi"/>
</dbReference>
<sequence length="246" mass="29061">MEFNEEEFKDQFLEKSRFEIVYARHLESTLKENQKRIKALLKEKNVRIKINYDERVVQMSTTSKTRDPYVIIKSKDFITLVCKGVPLQEAERIFDDEISYAMLNIQQLASNKEVFINRRNRLIGPNGDTLKALEMLTKTYILMKSKCVCVIGSFANVLKVEQFVLKVMENYHPVHLLKQLVAKKEVEQCTEKKDMNWKNFVPVVKKKTGGSKQTKRKFNVREGKLFMEMPVRKEDIEMIKMNKRKK</sequence>
<dbReference type="OMA" id="HPIYEIK"/>
<dbReference type="EMBL" id="JH994035">
    <property type="protein sequence ID" value="ELQ74542.1"/>
    <property type="molecule type" value="Genomic_DNA"/>
</dbReference>
<dbReference type="PANTHER" id="PTHR12581:SF0">
    <property type="entry name" value="KRR1 SMALL SUBUNIT PROCESSOME COMPONENT HOMOLOG"/>
    <property type="match status" value="1"/>
</dbReference>
<dbReference type="HOGENOM" id="CLU_040185_1_1_1"/>
<gene>
    <name evidence="11" type="ORF">THOM_2455</name>
</gene>
<evidence type="ECO:0000256" key="2">
    <source>
        <dbReference type="ARBA" id="ARBA00009344"/>
    </source>
</evidence>
<accession>L7JUU7</accession>
<dbReference type="GO" id="GO:0032040">
    <property type="term" value="C:small-subunit processome"/>
    <property type="evidence" value="ECO:0007669"/>
    <property type="project" value="EnsemblFungi"/>
</dbReference>
<dbReference type="FunCoup" id="L7JUU7">
    <property type="interactions" value="191"/>
</dbReference>
<dbReference type="Proteomes" id="UP000011185">
    <property type="component" value="Unassembled WGS sequence"/>
</dbReference>
<evidence type="ECO:0000313" key="11">
    <source>
        <dbReference type="EMBL" id="ELQ74542.1"/>
    </source>
</evidence>
<evidence type="ECO:0000256" key="4">
    <source>
        <dbReference type="ARBA" id="ARBA00022552"/>
    </source>
</evidence>
<dbReference type="Pfam" id="PF21800">
    <property type="entry name" value="KH_KRR1_2nd"/>
    <property type="match status" value="1"/>
</dbReference>
<evidence type="ECO:0000256" key="7">
    <source>
        <dbReference type="ARBA" id="ARBA00023274"/>
    </source>
</evidence>
<protein>
    <recommendedName>
        <fullName evidence="8">KRR-R motif-containing protein 1</fullName>
    </recommendedName>
</protein>
<dbReference type="PANTHER" id="PTHR12581">
    <property type="entry name" value="HIV-1 REV BINDING PROTEIN 2, 3"/>
    <property type="match status" value="1"/>
</dbReference>
<evidence type="ECO:0000256" key="8">
    <source>
        <dbReference type="ARBA" id="ARBA00032993"/>
    </source>
</evidence>
<evidence type="ECO:0000259" key="10">
    <source>
        <dbReference type="Pfam" id="PF21800"/>
    </source>
</evidence>